<reference evidence="2 3" key="1">
    <citation type="journal article" date="2015" name="Stand. Genomic Sci.">
        <title>Genomic Encyclopedia of Bacterial and Archaeal Type Strains, Phase III: the genomes of soil and plant-associated and newly described type strains.</title>
        <authorList>
            <person name="Whitman W.B."/>
            <person name="Woyke T."/>
            <person name="Klenk H.P."/>
            <person name="Zhou Y."/>
            <person name="Lilburn T.G."/>
            <person name="Beck B.J."/>
            <person name="De Vos P."/>
            <person name="Vandamme P."/>
            <person name="Eisen J.A."/>
            <person name="Garrity G."/>
            <person name="Hugenholtz P."/>
            <person name="Kyrpides N.C."/>
        </authorList>
    </citation>
    <scope>NUCLEOTIDE SEQUENCE [LARGE SCALE GENOMIC DNA]</scope>
    <source>
        <strain evidence="2 3">CGMCC 1.10948</strain>
    </source>
</reference>
<accession>A0A562QTW1</accession>
<dbReference type="AlphaFoldDB" id="A0A562QTW1"/>
<comment type="caution">
    <text evidence="2">The sequence shown here is derived from an EMBL/GenBank/DDBJ whole genome shotgun (WGS) entry which is preliminary data.</text>
</comment>
<keyword evidence="3" id="KW-1185">Reference proteome</keyword>
<evidence type="ECO:0000313" key="2">
    <source>
        <dbReference type="EMBL" id="TWI60258.1"/>
    </source>
</evidence>
<evidence type="ECO:0000256" key="1">
    <source>
        <dbReference type="SAM" id="MobiDB-lite"/>
    </source>
</evidence>
<dbReference type="Proteomes" id="UP000316291">
    <property type="component" value="Unassembled WGS sequence"/>
</dbReference>
<proteinExistence type="predicted"/>
<feature type="region of interest" description="Disordered" evidence="1">
    <location>
        <begin position="1"/>
        <end position="28"/>
    </location>
</feature>
<dbReference type="EMBL" id="VLLA01000035">
    <property type="protein sequence ID" value="TWI60258.1"/>
    <property type="molecule type" value="Genomic_DNA"/>
</dbReference>
<name>A0A562QTW1_9BRAD</name>
<evidence type="ECO:0000313" key="3">
    <source>
        <dbReference type="Proteomes" id="UP000316291"/>
    </source>
</evidence>
<feature type="compositionally biased region" description="Basic and acidic residues" evidence="1">
    <location>
        <begin position="1"/>
        <end position="11"/>
    </location>
</feature>
<sequence length="126" mass="13391">MQDRADQHGRATDAVGQDPPATSLQGQTVAPSKIHLIGRYLPRMSAGEQLGSLLSASIAGITRELLTSHRNVLFRLLRTLGRGASFMVVLNRIVLALDRMNVIAAVNDGANKGPSLSPHSATLSEP</sequence>
<gene>
    <name evidence="2" type="ORF">IQ16_07756</name>
</gene>
<protein>
    <submittedName>
        <fullName evidence="2">Uncharacterized protein</fullName>
    </submittedName>
</protein>
<organism evidence="2 3">
    <name type="scientific">Bradyrhizobium huanghuaihaiense</name>
    <dbReference type="NCBI Taxonomy" id="990078"/>
    <lineage>
        <taxon>Bacteria</taxon>
        <taxon>Pseudomonadati</taxon>
        <taxon>Pseudomonadota</taxon>
        <taxon>Alphaproteobacteria</taxon>
        <taxon>Hyphomicrobiales</taxon>
        <taxon>Nitrobacteraceae</taxon>
        <taxon>Bradyrhizobium</taxon>
    </lineage>
</organism>